<dbReference type="EMBL" id="JASDAP010000004">
    <property type="protein sequence ID" value="KAK1903927.1"/>
    <property type="molecule type" value="Genomic_DNA"/>
</dbReference>
<dbReference type="Pfam" id="PF10490">
    <property type="entry name" value="CENP-F_C_Rb_bdg"/>
    <property type="match status" value="1"/>
</dbReference>
<protein>
    <submittedName>
        <fullName evidence="3">Centromere protein F</fullName>
    </submittedName>
</protein>
<feature type="compositionally biased region" description="Basic and acidic residues" evidence="1">
    <location>
        <begin position="53"/>
        <end position="75"/>
    </location>
</feature>
<feature type="compositionally biased region" description="Polar residues" evidence="1">
    <location>
        <begin position="429"/>
        <end position="443"/>
    </location>
</feature>
<organism evidence="3 4">
    <name type="scientific">Dissostichus eleginoides</name>
    <name type="common">Patagonian toothfish</name>
    <name type="synonym">Dissostichus amissus</name>
    <dbReference type="NCBI Taxonomy" id="100907"/>
    <lineage>
        <taxon>Eukaryota</taxon>
        <taxon>Metazoa</taxon>
        <taxon>Chordata</taxon>
        <taxon>Craniata</taxon>
        <taxon>Vertebrata</taxon>
        <taxon>Euteleostomi</taxon>
        <taxon>Actinopterygii</taxon>
        <taxon>Neopterygii</taxon>
        <taxon>Teleostei</taxon>
        <taxon>Neoteleostei</taxon>
        <taxon>Acanthomorphata</taxon>
        <taxon>Eupercaria</taxon>
        <taxon>Perciformes</taxon>
        <taxon>Notothenioidei</taxon>
        <taxon>Nototheniidae</taxon>
        <taxon>Dissostichus</taxon>
    </lineage>
</organism>
<gene>
    <name evidence="3" type="ORF">KUDE01_011112</name>
</gene>
<dbReference type="GO" id="GO:0000278">
    <property type="term" value="P:mitotic cell cycle"/>
    <property type="evidence" value="ECO:0007669"/>
    <property type="project" value="TreeGrafter"/>
</dbReference>
<name>A0AAD9CKW6_DISEL</name>
<feature type="region of interest" description="Disordered" evidence="1">
    <location>
        <begin position="301"/>
        <end position="331"/>
    </location>
</feature>
<evidence type="ECO:0000313" key="4">
    <source>
        <dbReference type="Proteomes" id="UP001228049"/>
    </source>
</evidence>
<feature type="region of interest" description="Disordered" evidence="1">
    <location>
        <begin position="509"/>
        <end position="672"/>
    </location>
</feature>
<dbReference type="GO" id="GO:0051310">
    <property type="term" value="P:metaphase chromosome alignment"/>
    <property type="evidence" value="ECO:0007669"/>
    <property type="project" value="TreeGrafter"/>
</dbReference>
<dbReference type="Proteomes" id="UP001228049">
    <property type="component" value="Unassembled WGS sequence"/>
</dbReference>
<feature type="compositionally biased region" description="Basic and acidic residues" evidence="1">
    <location>
        <begin position="527"/>
        <end position="544"/>
    </location>
</feature>
<comment type="caution">
    <text evidence="3">The sequence shown here is derived from an EMBL/GenBank/DDBJ whole genome shotgun (WGS) entry which is preliminary data.</text>
</comment>
<evidence type="ECO:0000259" key="2">
    <source>
        <dbReference type="Pfam" id="PF10490"/>
    </source>
</evidence>
<keyword evidence="4" id="KW-1185">Reference proteome</keyword>
<proteinExistence type="predicted"/>
<sequence>MEMTRGREETERKDIQEQEEGKNKALEDRESEMIELNIQLKKQLGEVKAQLALEREEREREEDERRQRTETDKELSTQLEQLRAELEELKLSREEDSLGEDRLSVANSPLTYLSLRDDEFNSNIDRCDNKLLPSPEQHLLFCQSTNQRNMLASQASGGLMTQGDQTVIECVHSPLSNEGHTASDSEDHQQNYLRGSSPSDQSLSDLQEVETTSSDVAKEVECLQKQTAKETERANQYQVKLEALQSQVTRQTKQLTMAFENQSQHISGLLAELQEKDSALLSQGEELQRHKQELDVLKTHTEEKEREGMTVKEVEHGEQKETRVERSIQSHQENKCAVTVLETNSAKDGVSERDAGQLESVTQINQDSACVMALTHARRMLAGGEMKVEIQNGTIGGLQRLKRSRRQKTQQQSQELVMWRLASKPAPTLDQTLPNTDNQSETPEQIPAVRRSQADQQPGDEMTPSPAPPLGLQESPEYVTVIREDELLLSCSSNKLQGRMLFSRLQHSNLPEPKSLHPSKNTAELLENNRDTDTIDKESEKENQEINFLHQSNTFQTQHKERRDTEVIQMISEKTGQPHSTKESLKVSGPKQTRSSECPPEATPDALTATSETNPTHGSSGKHGRTEMRSVSSQTEESLNPRSAPPELHCAHTQTEEEEEEELVESPPVSPITRSEAAELGLKVLFSGSFPIPSDPARLAERIRRNRTQLSAAFDDTEYEPYGLPEVVMKGFADIPSGPSCPYIVRRGLLGTSVMPAPQKYRRQEEETD</sequence>
<feature type="compositionally biased region" description="Polar residues" evidence="1">
    <location>
        <begin position="608"/>
        <end position="619"/>
    </location>
</feature>
<evidence type="ECO:0000313" key="3">
    <source>
        <dbReference type="EMBL" id="KAK1903927.1"/>
    </source>
</evidence>
<reference evidence="3" key="1">
    <citation type="submission" date="2023-04" db="EMBL/GenBank/DDBJ databases">
        <title>Chromosome-level genome of Chaenocephalus aceratus.</title>
        <authorList>
            <person name="Park H."/>
        </authorList>
    </citation>
    <scope>NUCLEOTIDE SEQUENCE</scope>
    <source>
        <strain evidence="3">DE</strain>
        <tissue evidence="3">Muscle</tissue>
    </source>
</reference>
<dbReference type="InterPro" id="IPR018302">
    <property type="entry name" value="CenpF/LEK1_Rb-prot-bd"/>
</dbReference>
<feature type="region of interest" description="Disordered" evidence="1">
    <location>
        <begin position="425"/>
        <end position="473"/>
    </location>
</feature>
<dbReference type="PANTHER" id="PTHR18874">
    <property type="entry name" value="CMF/LEK/CENP CELL DIVISION-RELATED"/>
    <property type="match status" value="1"/>
</dbReference>
<dbReference type="GO" id="GO:0000775">
    <property type="term" value="C:chromosome, centromeric region"/>
    <property type="evidence" value="ECO:0007669"/>
    <property type="project" value="InterPro"/>
</dbReference>
<dbReference type="GO" id="GO:0008017">
    <property type="term" value="F:microtubule binding"/>
    <property type="evidence" value="ECO:0007669"/>
    <property type="project" value="InterPro"/>
</dbReference>
<dbReference type="PANTHER" id="PTHR18874:SF10">
    <property type="entry name" value="CENTROMERE PROTEIN F"/>
    <property type="match status" value="1"/>
</dbReference>
<feature type="region of interest" description="Disordered" evidence="1">
    <location>
        <begin position="53"/>
        <end position="76"/>
    </location>
</feature>
<accession>A0AAD9CKW6</accession>
<feature type="region of interest" description="Disordered" evidence="1">
    <location>
        <begin position="1"/>
        <end position="30"/>
    </location>
</feature>
<dbReference type="GO" id="GO:0000922">
    <property type="term" value="C:spindle pole"/>
    <property type="evidence" value="ECO:0007669"/>
    <property type="project" value="TreeGrafter"/>
</dbReference>
<dbReference type="InterPro" id="IPR043513">
    <property type="entry name" value="Cenp-F"/>
</dbReference>
<evidence type="ECO:0000256" key="1">
    <source>
        <dbReference type="SAM" id="MobiDB-lite"/>
    </source>
</evidence>
<dbReference type="GO" id="GO:0070840">
    <property type="term" value="F:dynein complex binding"/>
    <property type="evidence" value="ECO:0007669"/>
    <property type="project" value="TreeGrafter"/>
</dbReference>
<feature type="region of interest" description="Disordered" evidence="1">
    <location>
        <begin position="175"/>
        <end position="214"/>
    </location>
</feature>
<feature type="compositionally biased region" description="Low complexity" evidence="1">
    <location>
        <begin position="196"/>
        <end position="206"/>
    </location>
</feature>
<feature type="compositionally biased region" description="Polar residues" evidence="1">
    <location>
        <begin position="629"/>
        <end position="641"/>
    </location>
</feature>
<dbReference type="GO" id="GO:0010389">
    <property type="term" value="P:regulation of G2/M transition of mitotic cell cycle"/>
    <property type="evidence" value="ECO:0007669"/>
    <property type="project" value="TreeGrafter"/>
</dbReference>
<feature type="domain" description="Kinetochore protein Cenp-F/LEK1 Rb protein-binding" evidence="2">
    <location>
        <begin position="715"/>
        <end position="747"/>
    </location>
</feature>
<dbReference type="GO" id="GO:0005634">
    <property type="term" value="C:nucleus"/>
    <property type="evidence" value="ECO:0007669"/>
    <property type="project" value="TreeGrafter"/>
</dbReference>
<dbReference type="AlphaFoldDB" id="A0AAD9CKW6"/>
<feature type="compositionally biased region" description="Polar residues" evidence="1">
    <location>
        <begin position="545"/>
        <end position="557"/>
    </location>
</feature>